<evidence type="ECO:0000313" key="1">
    <source>
        <dbReference type="EMBL" id="JAN95415.1"/>
    </source>
</evidence>
<sequence length="446" mass="52397">NNTVNVRFVLCLLQGDNLGIHSTLCMSSGFNATFYCRFCRRPKELLKRDVKEYADCMRRRADYEEDVDINMHSETGIQAYSVFNSLPSFHVVENKSVDPMHDLFSTGICKYGFTEILDYYIYHKKYLTIDDFNKTRRIIGDLSLDSELKRMPNISETYCSREKRKSVSFRLTSNEMRVLSHYFTFIVGRFVPRDDEIWKYCTTLVKLVDMCLKRSFSAEELDMLQDLISSHHELYLHHFKRDLKPKHHFLVHYPNVISTSGPVEKMMCFRNEARHKGFKQYSHIMTSRKNICYTLCVKASLQFAYELLNDNFLKVTVQGNFNLCDIRVRSYYKMLIQPLNIDSGFEIMFSNSIVFKGTDYKIGNFIALFNNLSKCLFQILDRAKHDNVYFLIVQSWSIGNYDEHFLAHEAVGSLPIVDIIPIKIFDFPPITLYNIAGRFYFRNKPS</sequence>
<dbReference type="AlphaFoldDB" id="A0A0P6JSD1"/>
<dbReference type="EMBL" id="GDUN01000504">
    <property type="protein sequence ID" value="JAN95415.1"/>
    <property type="molecule type" value="mRNA"/>
</dbReference>
<feature type="non-terminal residue" evidence="1">
    <location>
        <position position="446"/>
    </location>
</feature>
<dbReference type="PANTHER" id="PTHR31912">
    <property type="entry name" value="IP13529P"/>
    <property type="match status" value="1"/>
</dbReference>
<feature type="non-terminal residue" evidence="1">
    <location>
        <position position="1"/>
    </location>
</feature>
<reference evidence="1" key="1">
    <citation type="journal article" date="2016" name="PLoS ONE">
        <title>A Deep Insight into the Sialome of Male and Female Aedes aegypti Mosquitoes.</title>
        <authorList>
            <person name="Ribeiro J.M."/>
            <person name="Martin-Martin I."/>
            <person name="Arca B."/>
            <person name="Calvo E."/>
        </authorList>
    </citation>
    <scope>NUCLEOTIDE SEQUENCE</scope>
    <source>
        <strain evidence="1">Liverpool</strain>
        <tissue evidence="1">Salivary glands</tissue>
    </source>
</reference>
<dbReference type="VEuPathDB" id="VectorBase:AAEL025071"/>
<proteinExistence type="evidence at transcript level"/>
<accession>A0A0P6JSD1</accession>
<name>A0A0P6JSD1_AEDAE</name>
<protein>
    <submittedName>
        <fullName evidence="1">Uncharacterized protein</fullName>
    </submittedName>
</protein>
<organism evidence="1">
    <name type="scientific">Aedes aegypti</name>
    <name type="common">Yellowfever mosquito</name>
    <name type="synonym">Culex aegypti</name>
    <dbReference type="NCBI Taxonomy" id="7159"/>
    <lineage>
        <taxon>Eukaryota</taxon>
        <taxon>Metazoa</taxon>
        <taxon>Ecdysozoa</taxon>
        <taxon>Arthropoda</taxon>
        <taxon>Hexapoda</taxon>
        <taxon>Insecta</taxon>
        <taxon>Pterygota</taxon>
        <taxon>Neoptera</taxon>
        <taxon>Endopterygota</taxon>
        <taxon>Diptera</taxon>
        <taxon>Nematocera</taxon>
        <taxon>Culicoidea</taxon>
        <taxon>Culicidae</taxon>
        <taxon>Culicinae</taxon>
        <taxon>Aedini</taxon>
        <taxon>Aedes</taxon>
        <taxon>Stegomyia</taxon>
    </lineage>
</organism>
<dbReference type="PANTHER" id="PTHR31912:SF34">
    <property type="entry name" value="NOTOCHORD-RELATED PROTEIN"/>
    <property type="match status" value="1"/>
</dbReference>